<keyword evidence="8 9" id="KW-0378">Hydrolase</keyword>
<feature type="binding site" evidence="9">
    <location>
        <position position="13"/>
    </location>
    <ligand>
        <name>a divalent metal cation</name>
        <dbReference type="ChEBI" id="CHEBI:60240"/>
    </ligand>
</feature>
<dbReference type="FunFam" id="3.40.1210.10:FF:000001">
    <property type="entry name" value="5'/3'-nucleotidase SurE"/>
    <property type="match status" value="1"/>
</dbReference>
<dbReference type="HAMAP" id="MF_00060">
    <property type="entry name" value="SurE"/>
    <property type="match status" value="1"/>
</dbReference>
<keyword evidence="7 9" id="KW-0547">Nucleotide-binding</keyword>
<dbReference type="GO" id="GO:0004309">
    <property type="term" value="F:exopolyphosphatase activity"/>
    <property type="evidence" value="ECO:0007669"/>
    <property type="project" value="TreeGrafter"/>
</dbReference>
<feature type="binding site" evidence="9">
    <location>
        <position position="12"/>
    </location>
    <ligand>
        <name>a divalent metal cation</name>
        <dbReference type="ChEBI" id="CHEBI:60240"/>
    </ligand>
</feature>
<dbReference type="Proteomes" id="UP000250918">
    <property type="component" value="Unassembled WGS sequence"/>
</dbReference>
<dbReference type="GO" id="GO:0005737">
    <property type="term" value="C:cytoplasm"/>
    <property type="evidence" value="ECO:0007669"/>
    <property type="project" value="UniProtKB-SubCell"/>
</dbReference>
<comment type="cofactor">
    <cofactor evidence="9">
        <name>a divalent metal cation</name>
        <dbReference type="ChEBI" id="CHEBI:60240"/>
    </cofactor>
    <text evidence="9">Binds 1 divalent metal cation per subunit.</text>
</comment>
<dbReference type="GO" id="GO:0046872">
    <property type="term" value="F:metal ion binding"/>
    <property type="evidence" value="ECO:0007669"/>
    <property type="project" value="UniProtKB-UniRule"/>
</dbReference>
<dbReference type="Pfam" id="PF01975">
    <property type="entry name" value="SurE"/>
    <property type="match status" value="1"/>
</dbReference>
<comment type="caution">
    <text evidence="11">The sequence shown here is derived from an EMBL/GenBank/DDBJ whole genome shotgun (WGS) entry which is preliminary data.</text>
</comment>
<dbReference type="NCBIfam" id="TIGR00087">
    <property type="entry name" value="surE"/>
    <property type="match status" value="1"/>
</dbReference>
<gene>
    <name evidence="9" type="primary">surE</name>
    <name evidence="11" type="ORF">C3F09_06355</name>
</gene>
<evidence type="ECO:0000256" key="1">
    <source>
        <dbReference type="ARBA" id="ARBA00000815"/>
    </source>
</evidence>
<dbReference type="EMBL" id="PQAP01000080">
    <property type="protein sequence ID" value="PWB72586.1"/>
    <property type="molecule type" value="Genomic_DNA"/>
</dbReference>
<evidence type="ECO:0000256" key="7">
    <source>
        <dbReference type="ARBA" id="ARBA00022741"/>
    </source>
</evidence>
<dbReference type="Gene3D" id="3.40.1210.10">
    <property type="entry name" value="Survival protein SurE-like phosphatase/nucleotidase"/>
    <property type="match status" value="1"/>
</dbReference>
<comment type="cofactor">
    <cofactor evidence="2">
        <name>Mg(2+)</name>
        <dbReference type="ChEBI" id="CHEBI:18420"/>
    </cofactor>
</comment>
<comment type="similarity">
    <text evidence="4 9">Belongs to the SurE nucleotidase family.</text>
</comment>
<evidence type="ECO:0000259" key="10">
    <source>
        <dbReference type="Pfam" id="PF01975"/>
    </source>
</evidence>
<dbReference type="SUPFAM" id="SSF64167">
    <property type="entry name" value="SurE-like"/>
    <property type="match status" value="1"/>
</dbReference>
<protein>
    <recommendedName>
        <fullName evidence="9">5'-nucleotidase SurE</fullName>
        <ecNumber evidence="9">3.1.3.5</ecNumber>
    </recommendedName>
    <alternativeName>
        <fullName evidence="9">Nucleoside 5'-monophosphate phosphohydrolase</fullName>
    </alternativeName>
</protein>
<evidence type="ECO:0000256" key="4">
    <source>
        <dbReference type="ARBA" id="ARBA00011062"/>
    </source>
</evidence>
<accession>A0A855X0Y0</accession>
<reference evidence="11 12" key="1">
    <citation type="journal article" date="2018" name="ISME J.">
        <title>A methanotrophic archaeon couples anaerobic oxidation of methane to Fe(III) reduction.</title>
        <authorList>
            <person name="Cai C."/>
            <person name="Leu A.O."/>
            <person name="Xie G.J."/>
            <person name="Guo J."/>
            <person name="Feng Y."/>
            <person name="Zhao J.X."/>
            <person name="Tyson G.W."/>
            <person name="Yuan Z."/>
            <person name="Hu S."/>
        </authorList>
    </citation>
    <scope>NUCLEOTIDE SEQUENCE [LARGE SCALE GENOMIC DNA]</scope>
    <source>
        <strain evidence="11">FeB_12</strain>
    </source>
</reference>
<evidence type="ECO:0000256" key="6">
    <source>
        <dbReference type="ARBA" id="ARBA00022723"/>
    </source>
</evidence>
<dbReference type="AlphaFoldDB" id="A0A855X0Y0"/>
<keyword evidence="6 9" id="KW-0479">Metal-binding</keyword>
<evidence type="ECO:0000256" key="3">
    <source>
        <dbReference type="ARBA" id="ARBA00004496"/>
    </source>
</evidence>
<keyword evidence="5 9" id="KW-0963">Cytoplasm</keyword>
<evidence type="ECO:0000313" key="11">
    <source>
        <dbReference type="EMBL" id="PWB72586.1"/>
    </source>
</evidence>
<dbReference type="GO" id="GO:0008253">
    <property type="term" value="F:5'-nucleotidase activity"/>
    <property type="evidence" value="ECO:0007669"/>
    <property type="project" value="UniProtKB-UniRule"/>
</dbReference>
<dbReference type="GO" id="GO:0000166">
    <property type="term" value="F:nucleotide binding"/>
    <property type="evidence" value="ECO:0007669"/>
    <property type="project" value="UniProtKB-KW"/>
</dbReference>
<feature type="domain" description="Survival protein SurE-like phosphatase/nucleotidase" evidence="10">
    <location>
        <begin position="7"/>
        <end position="189"/>
    </location>
</feature>
<evidence type="ECO:0000256" key="5">
    <source>
        <dbReference type="ARBA" id="ARBA00022490"/>
    </source>
</evidence>
<evidence type="ECO:0000256" key="2">
    <source>
        <dbReference type="ARBA" id="ARBA00001946"/>
    </source>
</evidence>
<proteinExistence type="inferred from homology"/>
<evidence type="ECO:0000256" key="9">
    <source>
        <dbReference type="HAMAP-Rule" id="MF_00060"/>
    </source>
</evidence>
<dbReference type="PANTHER" id="PTHR30457">
    <property type="entry name" value="5'-NUCLEOTIDASE SURE"/>
    <property type="match status" value="1"/>
</dbReference>
<feature type="binding site" evidence="9">
    <location>
        <position position="96"/>
    </location>
    <ligand>
        <name>a divalent metal cation</name>
        <dbReference type="ChEBI" id="CHEBI:60240"/>
    </ligand>
</feature>
<feature type="binding site" evidence="9">
    <location>
        <position position="43"/>
    </location>
    <ligand>
        <name>a divalent metal cation</name>
        <dbReference type="ChEBI" id="CHEBI:60240"/>
    </ligand>
</feature>
<dbReference type="InterPro" id="IPR002828">
    <property type="entry name" value="SurE-like_Pase/nucleotidase"/>
</dbReference>
<dbReference type="PANTHER" id="PTHR30457:SF12">
    <property type="entry name" value="5'_3'-NUCLEOTIDASE SURE"/>
    <property type="match status" value="1"/>
</dbReference>
<dbReference type="InterPro" id="IPR030048">
    <property type="entry name" value="SurE"/>
</dbReference>
<name>A0A855X0Y0_9BACT</name>
<dbReference type="InterPro" id="IPR036523">
    <property type="entry name" value="SurE-like_sf"/>
</dbReference>
<dbReference type="NCBIfam" id="NF001490">
    <property type="entry name" value="PRK00346.1-4"/>
    <property type="match status" value="1"/>
</dbReference>
<comment type="subcellular location">
    <subcellularLocation>
        <location evidence="3 9">Cytoplasm</location>
    </subcellularLocation>
</comment>
<sequence length="253" mass="28512">MTRKKLILLTNDDGYTSDGVNTLYRVLSRSHTVYLIAPDREQSASSHSLTLNRPLRLHRLDKCRYTTDGTPTDCVMLGIHSIFKKRHPDMIISGINHGGNMGDDCTYSGTVAAAIEGAILRIPSLAVSMANWEPGISMTRAARFVARFLPVYEAMQLDPSIFLNINFPPDSGKPYRGLEYTRQGFRSYRDIVIHKTDPRGRAYYWIGGWPKWRSTPGTDFDAVQRGRISITPMKLDFTDAGALERLRRGLQNS</sequence>
<evidence type="ECO:0000313" key="12">
    <source>
        <dbReference type="Proteomes" id="UP000250918"/>
    </source>
</evidence>
<comment type="function">
    <text evidence="9">Nucleotidase that shows phosphatase activity on nucleoside 5'-monophosphates.</text>
</comment>
<dbReference type="EC" id="3.1.3.5" evidence="9"/>
<dbReference type="GO" id="GO:0008254">
    <property type="term" value="F:3'-nucleotidase activity"/>
    <property type="evidence" value="ECO:0007669"/>
    <property type="project" value="TreeGrafter"/>
</dbReference>
<organism evidence="11 12">
    <name type="scientific">candidate division GN15 bacterium</name>
    <dbReference type="NCBI Taxonomy" id="2072418"/>
    <lineage>
        <taxon>Bacteria</taxon>
        <taxon>candidate division GN15</taxon>
    </lineage>
</organism>
<comment type="catalytic activity">
    <reaction evidence="1 9">
        <text>a ribonucleoside 5'-phosphate + H2O = a ribonucleoside + phosphate</text>
        <dbReference type="Rhea" id="RHEA:12484"/>
        <dbReference type="ChEBI" id="CHEBI:15377"/>
        <dbReference type="ChEBI" id="CHEBI:18254"/>
        <dbReference type="ChEBI" id="CHEBI:43474"/>
        <dbReference type="ChEBI" id="CHEBI:58043"/>
        <dbReference type="EC" id="3.1.3.5"/>
    </reaction>
</comment>
<evidence type="ECO:0000256" key="8">
    <source>
        <dbReference type="ARBA" id="ARBA00022801"/>
    </source>
</evidence>